<protein>
    <submittedName>
        <fullName evidence="1">Uncharacterized protein</fullName>
    </submittedName>
</protein>
<reference evidence="1 2" key="1">
    <citation type="submission" date="2014-03" db="EMBL/GenBank/DDBJ databases">
        <title>Bradyrhizobium valentinum sp. nov., isolated from effective nodules of Lupinus mariae-josephae, a lupine endemic of basic-lime soils in Eastern Spain.</title>
        <authorList>
            <person name="Duran D."/>
            <person name="Rey L."/>
            <person name="Navarro A."/>
            <person name="Busquets A."/>
            <person name="Imperial J."/>
            <person name="Ruiz-Argueso T."/>
        </authorList>
    </citation>
    <scope>NUCLEOTIDE SEQUENCE [LARGE SCALE GENOMIC DNA]</scope>
    <source>
        <strain evidence="1 2">Ro19</strain>
    </source>
</reference>
<dbReference type="Proteomes" id="UP000052023">
    <property type="component" value="Unassembled WGS sequence"/>
</dbReference>
<gene>
    <name evidence="1" type="ORF">CQ13_03115</name>
</gene>
<evidence type="ECO:0000313" key="1">
    <source>
        <dbReference type="EMBL" id="KRR27418.1"/>
    </source>
</evidence>
<comment type="caution">
    <text evidence="1">The sequence shown here is derived from an EMBL/GenBank/DDBJ whole genome shotgun (WGS) entry which is preliminary data.</text>
</comment>
<keyword evidence="2" id="KW-1185">Reference proteome</keyword>
<proteinExistence type="predicted"/>
<dbReference type="EMBL" id="LLYA01000112">
    <property type="protein sequence ID" value="KRR27418.1"/>
    <property type="molecule type" value="Genomic_DNA"/>
</dbReference>
<evidence type="ECO:0000313" key="2">
    <source>
        <dbReference type="Proteomes" id="UP000052023"/>
    </source>
</evidence>
<accession>A0A0R3N5U4</accession>
<name>A0A0R3N5U4_9BRAD</name>
<sequence>MSAMPSTLLAKIPWRGFFASQEVVAPKRKRTQARCSEPELREAAPGHRVACHFFETLPAPTLLARAGLANGKFAARLAAFEAAKQGLKRTEVQLPGVFNGADSTAQLG</sequence>
<organism evidence="1 2">
    <name type="scientific">Bradyrhizobium retamae</name>
    <dbReference type="NCBI Taxonomy" id="1300035"/>
    <lineage>
        <taxon>Bacteria</taxon>
        <taxon>Pseudomonadati</taxon>
        <taxon>Pseudomonadota</taxon>
        <taxon>Alphaproteobacteria</taxon>
        <taxon>Hyphomicrobiales</taxon>
        <taxon>Nitrobacteraceae</taxon>
        <taxon>Bradyrhizobium</taxon>
    </lineage>
</organism>
<dbReference type="AlphaFoldDB" id="A0A0R3N5U4"/>